<dbReference type="Proteomes" id="UP001223501">
    <property type="component" value="Chromosome"/>
</dbReference>
<reference evidence="1 2" key="1">
    <citation type="submission" date="2022-09" db="EMBL/GenBank/DDBJ databases">
        <title>Whole genome sequencing analysis of tet(X)-positive Empedobacter falsenii YWS9-3.</title>
        <authorList>
            <person name="Chen C."/>
            <person name="Lv Y.-L."/>
        </authorList>
    </citation>
    <scope>NUCLEOTIDE SEQUENCE [LARGE SCALE GENOMIC DNA]</scope>
    <source>
        <strain evidence="1 2">YWS9-3_T</strain>
    </source>
</reference>
<protein>
    <submittedName>
        <fullName evidence="1">Uncharacterized protein</fullName>
    </submittedName>
</protein>
<sequence length="332" mass="38800">MKAAISLNQFEEIILHPDKYSEWNNIFRHHIDVEIDLSKEEILGLESDVNSVLFHFINSTGGKFCNAFNRQFIVDESPSIIYFNENLDLKNNGFLPINNNLDVPFKLSYAKSLEKNSEINFQSYKGWKALFLNKNLPSNSLIINDSYIFDDKENNTSIGSKNLTELLDAILPDELNIPYHILINTSTSKNKTSSFYDEFIPQLIDDIIALRSYEIIVEVVIGEGFHKRKLFTNFLNVTTDKGFKIFDKRDHSKVLDHNDIIIETMFTRNDPTQGDSQFDEMKVRLKELRKLIKNALDWINAETYNKTRSFYYSNLEQEKQIEIKNRLYHAKK</sequence>
<name>A0ABY8VD62_9FLAO</name>
<evidence type="ECO:0000313" key="1">
    <source>
        <dbReference type="EMBL" id="WIH98213.1"/>
    </source>
</evidence>
<organism evidence="1 2">
    <name type="scientific">Empedobacter falsenii</name>
    <dbReference type="NCBI Taxonomy" id="343874"/>
    <lineage>
        <taxon>Bacteria</taxon>
        <taxon>Pseudomonadati</taxon>
        <taxon>Bacteroidota</taxon>
        <taxon>Flavobacteriia</taxon>
        <taxon>Flavobacteriales</taxon>
        <taxon>Weeksellaceae</taxon>
        <taxon>Empedobacter</taxon>
    </lineage>
</organism>
<gene>
    <name evidence="1" type="ORF">OBA43_04595</name>
</gene>
<keyword evidence="2" id="KW-1185">Reference proteome</keyword>
<evidence type="ECO:0000313" key="2">
    <source>
        <dbReference type="Proteomes" id="UP001223501"/>
    </source>
</evidence>
<dbReference type="RefSeq" id="WP_284584005.1">
    <property type="nucleotide sequence ID" value="NZ_CP106831.1"/>
</dbReference>
<dbReference type="EMBL" id="CP106831">
    <property type="protein sequence ID" value="WIH98213.1"/>
    <property type="molecule type" value="Genomic_DNA"/>
</dbReference>
<accession>A0ABY8VD62</accession>
<proteinExistence type="predicted"/>